<dbReference type="AlphaFoldDB" id="A0A6I4VKQ7"/>
<reference evidence="1 2" key="1">
    <citation type="submission" date="2019-12" db="EMBL/GenBank/DDBJ databases">
        <title>Whole-genome analyses of novel actinobacteria.</title>
        <authorList>
            <person name="Sahin N."/>
            <person name="Saygin H."/>
        </authorList>
    </citation>
    <scope>NUCLEOTIDE SEQUENCE [LARGE SCALE GENOMIC DNA]</scope>
    <source>
        <strain evidence="1 2">KC615</strain>
    </source>
</reference>
<dbReference type="EMBL" id="WUUL01000001">
    <property type="protein sequence ID" value="MXQ52169.1"/>
    <property type="molecule type" value="Genomic_DNA"/>
</dbReference>
<comment type="caution">
    <text evidence="1">The sequence shown here is derived from an EMBL/GenBank/DDBJ whole genome shotgun (WGS) entry which is preliminary data.</text>
</comment>
<name>A0A6I4VKQ7_9BACL</name>
<dbReference type="Pfam" id="PF13072">
    <property type="entry name" value="MciZ"/>
    <property type="match status" value="1"/>
</dbReference>
<accession>A0A6I4VKQ7</accession>
<keyword evidence="2" id="KW-1185">Reference proteome</keyword>
<proteinExistence type="predicted"/>
<evidence type="ECO:0000313" key="1">
    <source>
        <dbReference type="EMBL" id="MXQ52169.1"/>
    </source>
</evidence>
<gene>
    <name evidence="1" type="primary">mciZ</name>
    <name evidence="1" type="ORF">GSM42_00080</name>
</gene>
<protein>
    <submittedName>
        <fullName evidence="1">Z-ring formation inhibitor MciZ</fullName>
    </submittedName>
</protein>
<dbReference type="InterPro" id="IPR025177">
    <property type="entry name" value="MciZ"/>
</dbReference>
<dbReference type="Proteomes" id="UP000430692">
    <property type="component" value="Unassembled WGS sequence"/>
</dbReference>
<dbReference type="RefSeq" id="WP_160799224.1">
    <property type="nucleotide sequence ID" value="NZ_WUUL01000001.1"/>
</dbReference>
<organism evidence="1 2">
    <name type="scientific">Shimazuella alba</name>
    <dbReference type="NCBI Taxonomy" id="2690964"/>
    <lineage>
        <taxon>Bacteria</taxon>
        <taxon>Bacillati</taxon>
        <taxon>Bacillota</taxon>
        <taxon>Bacilli</taxon>
        <taxon>Bacillales</taxon>
        <taxon>Thermoactinomycetaceae</taxon>
        <taxon>Shimazuella</taxon>
    </lineage>
</organism>
<sequence length="46" mass="5518">MNKSIKLTGKAWQIQAQLRQWAKTPITLAEFIERNRKKETHLRLIK</sequence>
<evidence type="ECO:0000313" key="2">
    <source>
        <dbReference type="Proteomes" id="UP000430692"/>
    </source>
</evidence>